<dbReference type="GO" id="GO:0016887">
    <property type="term" value="F:ATP hydrolysis activity"/>
    <property type="evidence" value="ECO:0007669"/>
    <property type="project" value="InterPro"/>
</dbReference>
<comment type="similarity">
    <text evidence="3">Belongs to the AAA ATPase family.</text>
</comment>
<name>A0A3S3S3Z1_9ACAR</name>
<dbReference type="GO" id="GO:0016558">
    <property type="term" value="P:protein import into peroxisome matrix"/>
    <property type="evidence" value="ECO:0007669"/>
    <property type="project" value="TreeGrafter"/>
</dbReference>
<organism evidence="5 8">
    <name type="scientific">Dinothrombium tinctorium</name>
    <dbReference type="NCBI Taxonomy" id="1965070"/>
    <lineage>
        <taxon>Eukaryota</taxon>
        <taxon>Metazoa</taxon>
        <taxon>Ecdysozoa</taxon>
        <taxon>Arthropoda</taxon>
        <taxon>Chelicerata</taxon>
        <taxon>Arachnida</taxon>
        <taxon>Acari</taxon>
        <taxon>Acariformes</taxon>
        <taxon>Trombidiformes</taxon>
        <taxon>Prostigmata</taxon>
        <taxon>Anystina</taxon>
        <taxon>Parasitengona</taxon>
        <taxon>Trombidioidea</taxon>
        <taxon>Trombidiidae</taxon>
        <taxon>Dinothrombium</taxon>
    </lineage>
</organism>
<dbReference type="OrthoDB" id="6504845at2759"/>
<dbReference type="InterPro" id="IPR015415">
    <property type="entry name" value="Spast_Vps4_C"/>
</dbReference>
<dbReference type="SUPFAM" id="SSF52540">
    <property type="entry name" value="P-loop containing nucleoside triphosphate hydrolases"/>
    <property type="match status" value="2"/>
</dbReference>
<dbReference type="InterPro" id="IPR003959">
    <property type="entry name" value="ATPase_AAA_core"/>
</dbReference>
<keyword evidence="8" id="KW-1185">Reference proteome</keyword>
<accession>A0A3S3S3Z1</accession>
<sequence length="573" mass="65158">MCLNKDDWVKIWLKGNEQHWRWAKVSSEKSKDIPTFAKGVHISLIQSPDYTGDIDFSLILKTYFGQPRIVMKGDVIAIHSKFDLLFYNKAKEEIRDTWPLIFFKVSRIEGDGCLLDTENSKLYQTGTTKYFVPLSMYNYYFENEASIDFLHRHIERLSNLVTPYLSLLKKVVTLLLSGPQGSGKTYIVKSLCKLWNLHLYEVDCNSILCDTPSATEAKLKVVFDKITRYAPCIVLFSYFELMCRESNGNDPRVFECFRKCLQETCDELPIIIIIETADPDIILNSEFGILFTHHFSIDYLNEIERLEILQLLLGQRILSGCLDIFDLVKRTSGFVFDDLNILVKKAINASYRRISSQTQAQLNELDVALSGVVITKDDFSVALADLHKAYNQAIDSIAPNRGKSGDSGGVMDRVVSQLLAEIDGINKNNQVFIIGATNRPDLLDPALLRPGRFDRLVYVGVAEDVDSRLKILQALTRNFQLHEDCDLSLIEEKCPQLLTGADFYSLCSSAMISAIERSVLQLEKGKADEESTEIEVRYEDFVNSISSLKPSISEKEMKKYKNIKESLNSTQLK</sequence>
<evidence type="ECO:0000259" key="4">
    <source>
        <dbReference type="SMART" id="SM00382"/>
    </source>
</evidence>
<dbReference type="PANTHER" id="PTHR23077">
    <property type="entry name" value="AAA-FAMILY ATPASE"/>
    <property type="match status" value="1"/>
</dbReference>
<dbReference type="PANTHER" id="PTHR23077:SF9">
    <property type="entry name" value="PEROXISOMAL ATPASE PEX6"/>
    <property type="match status" value="1"/>
</dbReference>
<dbReference type="Gene3D" id="1.10.8.60">
    <property type="match status" value="2"/>
</dbReference>
<evidence type="ECO:0000313" key="5">
    <source>
        <dbReference type="EMBL" id="RWS08777.1"/>
    </source>
</evidence>
<dbReference type="PROSITE" id="PS00674">
    <property type="entry name" value="AAA"/>
    <property type="match status" value="1"/>
</dbReference>
<evidence type="ECO:0000313" key="7">
    <source>
        <dbReference type="EMBL" id="RWS13616.1"/>
    </source>
</evidence>
<dbReference type="EMBL" id="NCKU01002790">
    <property type="protein sequence ID" value="RWS08777.1"/>
    <property type="molecule type" value="Genomic_DNA"/>
</dbReference>
<gene>
    <name evidence="6" type="ORF">B4U79_05210</name>
    <name evidence="7" type="ORF">B4U79_10313</name>
    <name evidence="5" type="ORF">B4U79_15774</name>
</gene>
<evidence type="ECO:0000313" key="6">
    <source>
        <dbReference type="EMBL" id="RWS08826.1"/>
    </source>
</evidence>
<dbReference type="Proteomes" id="UP000285301">
    <property type="component" value="Unassembled WGS sequence"/>
</dbReference>
<dbReference type="InterPro" id="IPR027417">
    <property type="entry name" value="P-loop_NTPase"/>
</dbReference>
<dbReference type="Pfam" id="PF09336">
    <property type="entry name" value="Vps4_C"/>
    <property type="match status" value="1"/>
</dbReference>
<protein>
    <recommendedName>
        <fullName evidence="4">AAA+ ATPase domain-containing protein</fullName>
    </recommendedName>
</protein>
<dbReference type="STRING" id="1965070.A0A3S3S3Z1"/>
<dbReference type="InterPro" id="IPR003960">
    <property type="entry name" value="ATPase_AAA_CS"/>
</dbReference>
<dbReference type="AlphaFoldDB" id="A0A3S3S3Z1"/>
<reference evidence="5 8" key="1">
    <citation type="journal article" date="2018" name="Gigascience">
        <title>Genomes of trombidid mites reveal novel predicted allergens and laterally-transferred genes associated with secondary metabolism.</title>
        <authorList>
            <person name="Dong X."/>
            <person name="Chaisiri K."/>
            <person name="Xia D."/>
            <person name="Armstrong S.D."/>
            <person name="Fang Y."/>
            <person name="Donnelly M.J."/>
            <person name="Kadowaki T."/>
            <person name="McGarry J.W."/>
            <person name="Darby A.C."/>
            <person name="Makepeace B.L."/>
        </authorList>
    </citation>
    <scope>NUCLEOTIDE SEQUENCE [LARGE SCALE GENOMIC DNA]</scope>
    <source>
        <strain evidence="5">UoL-WK</strain>
    </source>
</reference>
<dbReference type="GO" id="GO:0005829">
    <property type="term" value="C:cytosol"/>
    <property type="evidence" value="ECO:0007669"/>
    <property type="project" value="TreeGrafter"/>
</dbReference>
<dbReference type="InterPro" id="IPR050168">
    <property type="entry name" value="AAA_ATPase_domain"/>
</dbReference>
<feature type="domain" description="AAA+ ATPase" evidence="4">
    <location>
        <begin position="170"/>
        <end position="463"/>
    </location>
</feature>
<evidence type="ECO:0000313" key="8">
    <source>
        <dbReference type="Proteomes" id="UP000285301"/>
    </source>
</evidence>
<dbReference type="EMBL" id="NCKU01000935">
    <property type="protein sequence ID" value="RWS13616.1"/>
    <property type="molecule type" value="Genomic_DNA"/>
</dbReference>
<dbReference type="EMBL" id="NCKU01002768">
    <property type="protein sequence ID" value="RWS08826.1"/>
    <property type="molecule type" value="Genomic_DNA"/>
</dbReference>
<dbReference type="GO" id="GO:0005778">
    <property type="term" value="C:peroxisomal membrane"/>
    <property type="evidence" value="ECO:0007669"/>
    <property type="project" value="TreeGrafter"/>
</dbReference>
<dbReference type="InterPro" id="IPR003593">
    <property type="entry name" value="AAA+_ATPase"/>
</dbReference>
<dbReference type="Pfam" id="PF00004">
    <property type="entry name" value="AAA"/>
    <property type="match status" value="2"/>
</dbReference>
<dbReference type="SMART" id="SM00382">
    <property type="entry name" value="AAA"/>
    <property type="match status" value="1"/>
</dbReference>
<dbReference type="Gene3D" id="3.40.50.300">
    <property type="entry name" value="P-loop containing nucleotide triphosphate hydrolases"/>
    <property type="match status" value="2"/>
</dbReference>
<evidence type="ECO:0000256" key="1">
    <source>
        <dbReference type="ARBA" id="ARBA00022741"/>
    </source>
</evidence>
<evidence type="ECO:0000256" key="2">
    <source>
        <dbReference type="ARBA" id="ARBA00022840"/>
    </source>
</evidence>
<evidence type="ECO:0000256" key="3">
    <source>
        <dbReference type="RuleBase" id="RU003651"/>
    </source>
</evidence>
<comment type="caution">
    <text evidence="5">The sequence shown here is derived from an EMBL/GenBank/DDBJ whole genome shotgun (WGS) entry which is preliminary data.</text>
</comment>
<keyword evidence="1 3" id="KW-0547">Nucleotide-binding</keyword>
<proteinExistence type="inferred from homology"/>
<keyword evidence="2 3" id="KW-0067">ATP-binding</keyword>
<reference evidence="5" key="2">
    <citation type="submission" date="2018-11" db="EMBL/GenBank/DDBJ databases">
        <title>Trombidioid mite genomics.</title>
        <authorList>
            <person name="Dong X."/>
        </authorList>
    </citation>
    <scope>NUCLEOTIDE SEQUENCE</scope>
    <source>
        <strain evidence="5">UoL-WK</strain>
    </source>
</reference>
<dbReference type="GO" id="GO:0005524">
    <property type="term" value="F:ATP binding"/>
    <property type="evidence" value="ECO:0007669"/>
    <property type="project" value="UniProtKB-KW"/>
</dbReference>